<reference evidence="3 4" key="1">
    <citation type="submission" date="2019-09" db="EMBL/GenBank/DDBJ databases">
        <authorList>
            <person name="Kevbrin V."/>
            <person name="Grouzdev D.S."/>
        </authorList>
    </citation>
    <scope>NUCLEOTIDE SEQUENCE [LARGE SCALE GENOMIC DNA]</scope>
    <source>
        <strain evidence="3 4">G-192</strain>
    </source>
</reference>
<dbReference type="Proteomes" id="UP000325122">
    <property type="component" value="Unassembled WGS sequence"/>
</dbReference>
<feature type="chain" id="PRO_5024337818" evidence="1">
    <location>
        <begin position="23"/>
        <end position="431"/>
    </location>
</feature>
<dbReference type="CDD" id="cd01299">
    <property type="entry name" value="Met_dep_hydrolase_A"/>
    <property type="match status" value="1"/>
</dbReference>
<dbReference type="SUPFAM" id="SSF51338">
    <property type="entry name" value="Composite domain of metallo-dependent hydrolases"/>
    <property type="match status" value="1"/>
</dbReference>
<dbReference type="PANTHER" id="PTHR43135">
    <property type="entry name" value="ALPHA-D-RIBOSE 1-METHYLPHOSPHONATE 5-TRIPHOSPHATE DIPHOSPHATASE"/>
    <property type="match status" value="1"/>
</dbReference>
<evidence type="ECO:0000259" key="2">
    <source>
        <dbReference type="Pfam" id="PF01979"/>
    </source>
</evidence>
<organism evidence="3 4">
    <name type="scientific">Alkalicaulis satelles</name>
    <dbReference type="NCBI Taxonomy" id="2609175"/>
    <lineage>
        <taxon>Bacteria</taxon>
        <taxon>Pseudomonadati</taxon>
        <taxon>Pseudomonadota</taxon>
        <taxon>Alphaproteobacteria</taxon>
        <taxon>Maricaulales</taxon>
        <taxon>Maricaulaceae</taxon>
        <taxon>Alkalicaulis</taxon>
    </lineage>
</organism>
<sequence length="431" mass="45327">MIRVLAALAAGLALSFAPGARAADEASVTIIHAGVLIAAPGDERPRSQVSVIVQDGRISAIEDGFVTGDGADIVDLSDRWVLPGFIDSHVHITSQQGPDRRLSVFTDSSADRALQGAQYARRTLMAGFTTVQDVGADMEAIRALQRAIGEGLVSGPRLRIAGGAVTPTGGHGDINGWSVEVLRSQGSPYACNGADDCARAVRQLVQEGADMIKITATGGVLSSTGAGVELQFFEEELAAIVEAARMMGRRVTAHAHGVSGVNAFLRAGGHSIEHGTFLDAESIRLFRRNNAVLVPTAMAGEWVTLQADSGWMTPFQRAKALEVGPRMLDMVRQAHRGGVTIAFGTDSGVSAHGDNAREFELYVEAGMTPMEALRTATITAARHLGLEEETGRIAPGLAADIIALDADPLEDISAVWQVGFVMANGRIHKAP</sequence>
<evidence type="ECO:0000313" key="4">
    <source>
        <dbReference type="Proteomes" id="UP000325122"/>
    </source>
</evidence>
<dbReference type="InterPro" id="IPR051781">
    <property type="entry name" value="Metallo-dep_Hydrolase"/>
</dbReference>
<evidence type="ECO:0000256" key="1">
    <source>
        <dbReference type="SAM" id="SignalP"/>
    </source>
</evidence>
<dbReference type="InterPro" id="IPR006680">
    <property type="entry name" value="Amidohydro-rel"/>
</dbReference>
<feature type="signal peptide" evidence="1">
    <location>
        <begin position="1"/>
        <end position="22"/>
    </location>
</feature>
<dbReference type="SUPFAM" id="SSF51556">
    <property type="entry name" value="Metallo-dependent hydrolases"/>
    <property type="match status" value="1"/>
</dbReference>
<protein>
    <submittedName>
        <fullName evidence="3">Amidohydrolase family protein</fullName>
    </submittedName>
</protein>
<evidence type="ECO:0000313" key="3">
    <source>
        <dbReference type="EMBL" id="KAA5802185.1"/>
    </source>
</evidence>
<keyword evidence="4" id="KW-1185">Reference proteome</keyword>
<dbReference type="GO" id="GO:0016810">
    <property type="term" value="F:hydrolase activity, acting on carbon-nitrogen (but not peptide) bonds"/>
    <property type="evidence" value="ECO:0007669"/>
    <property type="project" value="InterPro"/>
</dbReference>
<dbReference type="RefSeq" id="WP_150023436.1">
    <property type="nucleotide sequence ID" value="NZ_VWOJ01000003.1"/>
</dbReference>
<dbReference type="PANTHER" id="PTHR43135:SF3">
    <property type="entry name" value="ALPHA-D-RIBOSE 1-METHYLPHOSPHONATE 5-TRIPHOSPHATE DIPHOSPHATASE"/>
    <property type="match status" value="1"/>
</dbReference>
<dbReference type="Gene3D" id="3.20.20.140">
    <property type="entry name" value="Metal-dependent hydrolases"/>
    <property type="match status" value="1"/>
</dbReference>
<gene>
    <name evidence="3" type="ORF">F1654_10105</name>
</gene>
<dbReference type="InterPro" id="IPR011059">
    <property type="entry name" value="Metal-dep_hydrolase_composite"/>
</dbReference>
<name>A0A5M6ZCZ6_9PROT</name>
<comment type="caution">
    <text evidence="3">The sequence shown here is derived from an EMBL/GenBank/DDBJ whole genome shotgun (WGS) entry which is preliminary data.</text>
</comment>
<dbReference type="AlphaFoldDB" id="A0A5M6ZCZ6"/>
<dbReference type="InterPro" id="IPR032466">
    <property type="entry name" value="Metal_Hydrolase"/>
</dbReference>
<dbReference type="Gene3D" id="2.30.40.10">
    <property type="entry name" value="Urease, subunit C, domain 1"/>
    <property type="match status" value="1"/>
</dbReference>
<dbReference type="EMBL" id="VWOJ01000003">
    <property type="protein sequence ID" value="KAA5802185.1"/>
    <property type="molecule type" value="Genomic_DNA"/>
</dbReference>
<keyword evidence="1" id="KW-0732">Signal</keyword>
<dbReference type="Pfam" id="PF01979">
    <property type="entry name" value="Amidohydro_1"/>
    <property type="match status" value="1"/>
</dbReference>
<proteinExistence type="predicted"/>
<accession>A0A5M6ZCZ6</accession>
<dbReference type="InterPro" id="IPR057744">
    <property type="entry name" value="OTAase-like"/>
</dbReference>
<keyword evidence="3" id="KW-0378">Hydrolase</keyword>
<feature type="domain" description="Amidohydrolase-related" evidence="2">
    <location>
        <begin position="80"/>
        <end position="427"/>
    </location>
</feature>